<protein>
    <submittedName>
        <fullName evidence="7">Exopolysaccharide biosynthesis protein</fullName>
    </submittedName>
</protein>
<dbReference type="RefSeq" id="WP_170160329.1">
    <property type="nucleotide sequence ID" value="NZ_MASW01000001.1"/>
</dbReference>
<organism evidence="7 8">
    <name type="scientific">Prauserella muralis</name>
    <dbReference type="NCBI Taxonomy" id="588067"/>
    <lineage>
        <taxon>Bacteria</taxon>
        <taxon>Bacillati</taxon>
        <taxon>Actinomycetota</taxon>
        <taxon>Actinomycetes</taxon>
        <taxon>Pseudonocardiales</taxon>
        <taxon>Pseudonocardiaceae</taxon>
        <taxon>Prauserella</taxon>
    </lineage>
</organism>
<dbReference type="InterPro" id="IPR003856">
    <property type="entry name" value="LPS_length_determ_N"/>
</dbReference>
<evidence type="ECO:0000256" key="6">
    <source>
        <dbReference type="ARBA" id="ARBA00023136"/>
    </source>
</evidence>
<evidence type="ECO:0000256" key="3">
    <source>
        <dbReference type="ARBA" id="ARBA00022475"/>
    </source>
</evidence>
<dbReference type="GO" id="GO:0005886">
    <property type="term" value="C:plasma membrane"/>
    <property type="evidence" value="ECO:0007669"/>
    <property type="project" value="UniProtKB-SubCell"/>
</dbReference>
<dbReference type="AlphaFoldDB" id="A0A2V4BC56"/>
<comment type="similarity">
    <text evidence="2">Belongs to the CpsC/CapA family.</text>
</comment>
<comment type="subcellular location">
    <subcellularLocation>
        <location evidence="1">Cell membrane</location>
        <topology evidence="1">Multi-pass membrane protein</topology>
    </subcellularLocation>
</comment>
<keyword evidence="3" id="KW-1003">Cell membrane</keyword>
<evidence type="ECO:0000256" key="5">
    <source>
        <dbReference type="ARBA" id="ARBA00022989"/>
    </source>
</evidence>
<keyword evidence="8" id="KW-1185">Reference proteome</keyword>
<evidence type="ECO:0000256" key="1">
    <source>
        <dbReference type="ARBA" id="ARBA00004651"/>
    </source>
</evidence>
<name>A0A2V4BC56_9PSEU</name>
<evidence type="ECO:0000313" key="7">
    <source>
        <dbReference type="EMBL" id="PXY32092.1"/>
    </source>
</evidence>
<evidence type="ECO:0000256" key="2">
    <source>
        <dbReference type="ARBA" id="ARBA00006683"/>
    </source>
</evidence>
<accession>A0A2V4BC56</accession>
<dbReference type="PANTHER" id="PTHR32309">
    <property type="entry name" value="TYROSINE-PROTEIN KINASE"/>
    <property type="match status" value="1"/>
</dbReference>
<dbReference type="Pfam" id="PF02706">
    <property type="entry name" value="Wzz"/>
    <property type="match status" value="1"/>
</dbReference>
<dbReference type="Proteomes" id="UP000249915">
    <property type="component" value="Unassembled WGS sequence"/>
</dbReference>
<dbReference type="InterPro" id="IPR050445">
    <property type="entry name" value="Bact_polysacc_biosynth/exp"/>
</dbReference>
<reference evidence="7 8" key="1">
    <citation type="submission" date="2016-07" db="EMBL/GenBank/DDBJ databases">
        <title>Draft genome sequence of Prauserella muralis DSM 45305, isolated from a mould-covered wall in an indoor environment.</title>
        <authorList>
            <person name="Ruckert C."/>
            <person name="Albersmeier A."/>
            <person name="Jiang C.-L."/>
            <person name="Jiang Y."/>
            <person name="Kalinowski J."/>
            <person name="Schneider O."/>
            <person name="Winkler A."/>
            <person name="Zotchev S.B."/>
        </authorList>
    </citation>
    <scope>NUCLEOTIDE SEQUENCE [LARGE SCALE GENOMIC DNA]</scope>
    <source>
        <strain evidence="7 8">DSM 45305</strain>
    </source>
</reference>
<sequence length="516" mass="54556">MSTDSSPSAPPLIDLSRILVALRRRRRLWLSLGLAGLLAGAAMAFVLPSPPQAVTRLMIIHEQDAPTDGGTLMQTDVAVLQTTRIAAAALERLGSSEDPERFVRAYEGTGVTNNVLELTVEGRSGQDALARATALSEAFLADYLNRVRAGAEADAQALRDQRGRLQADLTQVDRRIATLTIEGSSAPELETLYARRAELSAQIADLSRRAEEAAIGAPRVAAGTQVVDPPRLVPRKLLVTGATSSLVGLLVGLAAGLGLVTVTSLLRDRPVLRREISEHLGASVIAQLATPPKGPSRLWRRSRRVTDRRRVAVTVARIARDDTSPLSLLDLGCPRMTAALAADLAGELATDGEITVINDLAGTELTMPEGPIRVVEPGSGPHTGRVIGVGSVAPGTAWTDVRALGAETVLVVRAGQAETAWLHTVARQLADLEIPVVGVVLVDPDPRDRSDGTLWEGLHTALRGRTRLADGAVFDAPTTRFAPVPAATNGNGNGAPSHDGDLPTRRFAPVARRSQD</sequence>
<evidence type="ECO:0000256" key="4">
    <source>
        <dbReference type="ARBA" id="ARBA00022692"/>
    </source>
</evidence>
<keyword evidence="5" id="KW-1133">Transmembrane helix</keyword>
<dbReference type="PANTHER" id="PTHR32309:SF31">
    <property type="entry name" value="CAPSULAR EXOPOLYSACCHARIDE FAMILY"/>
    <property type="match status" value="1"/>
</dbReference>
<comment type="caution">
    <text evidence="7">The sequence shown here is derived from an EMBL/GenBank/DDBJ whole genome shotgun (WGS) entry which is preliminary data.</text>
</comment>
<keyword evidence="4" id="KW-0812">Transmembrane</keyword>
<evidence type="ECO:0000313" key="8">
    <source>
        <dbReference type="Proteomes" id="UP000249915"/>
    </source>
</evidence>
<dbReference type="EMBL" id="MASW01000001">
    <property type="protein sequence ID" value="PXY32092.1"/>
    <property type="molecule type" value="Genomic_DNA"/>
</dbReference>
<keyword evidence="6" id="KW-0472">Membrane</keyword>
<gene>
    <name evidence="7" type="ORF">BAY60_07275</name>
</gene>
<proteinExistence type="inferred from homology"/>